<evidence type="ECO:0000259" key="7">
    <source>
        <dbReference type="Pfam" id="PF08532"/>
    </source>
</evidence>
<keyword evidence="10" id="KW-1185">Reference proteome</keyword>
<dbReference type="InterPro" id="IPR029062">
    <property type="entry name" value="Class_I_gatase-like"/>
</dbReference>
<dbReference type="Gene3D" id="2.60.40.1180">
    <property type="entry name" value="Golgi alpha-mannosidase II"/>
    <property type="match status" value="1"/>
</dbReference>
<keyword evidence="5" id="KW-0326">Glycosidase</keyword>
<dbReference type="Gene3D" id="3.20.20.80">
    <property type="entry name" value="Glycosidases"/>
    <property type="match status" value="1"/>
</dbReference>
<dbReference type="Proteomes" id="UP000518605">
    <property type="component" value="Unassembled WGS sequence"/>
</dbReference>
<evidence type="ECO:0000259" key="8">
    <source>
        <dbReference type="Pfam" id="PF08533"/>
    </source>
</evidence>
<dbReference type="Pfam" id="PF08533">
    <property type="entry name" value="Glyco_hydro_42C"/>
    <property type="match status" value="1"/>
</dbReference>
<dbReference type="SUPFAM" id="SSF52317">
    <property type="entry name" value="Class I glutamine amidotransferase-like"/>
    <property type="match status" value="1"/>
</dbReference>
<name>A0A7W5GC43_9BACL</name>
<feature type="domain" description="Beta-galactosidase C-terminal" evidence="8">
    <location>
        <begin position="312"/>
        <end position="352"/>
    </location>
</feature>
<evidence type="ECO:0000256" key="2">
    <source>
        <dbReference type="ARBA" id="ARBA00005940"/>
    </source>
</evidence>
<dbReference type="Gene3D" id="3.40.50.880">
    <property type="match status" value="1"/>
</dbReference>
<evidence type="ECO:0000256" key="1">
    <source>
        <dbReference type="ARBA" id="ARBA00001412"/>
    </source>
</evidence>
<reference evidence="9 10" key="1">
    <citation type="submission" date="2020-08" db="EMBL/GenBank/DDBJ databases">
        <title>Genomic Encyclopedia of Type Strains, Phase III (KMG-III): the genomes of soil and plant-associated and newly described type strains.</title>
        <authorList>
            <person name="Whitman W."/>
        </authorList>
    </citation>
    <scope>NUCLEOTIDE SEQUENCE [LARGE SCALE GENOMIC DNA]</scope>
    <source>
        <strain evidence="9 10">CECT 8234</strain>
    </source>
</reference>
<dbReference type="PANTHER" id="PTHR36447">
    <property type="entry name" value="BETA-GALACTOSIDASE GANA"/>
    <property type="match status" value="1"/>
</dbReference>
<dbReference type="EC" id="3.2.1.23" evidence="3"/>
<dbReference type="CDD" id="cd03143">
    <property type="entry name" value="A4_beta-galactosidase_middle_domain"/>
    <property type="match status" value="1"/>
</dbReference>
<comment type="similarity">
    <text evidence="2">Belongs to the glycosyl hydrolase 42 family.</text>
</comment>
<evidence type="ECO:0000259" key="6">
    <source>
        <dbReference type="Pfam" id="PF02449"/>
    </source>
</evidence>
<dbReference type="InterPro" id="IPR013738">
    <property type="entry name" value="Beta_galactosidase_Trimer"/>
</dbReference>
<accession>A0A7W5GC43</accession>
<dbReference type="Pfam" id="PF02449">
    <property type="entry name" value="Glyco_hydro_42"/>
    <property type="match status" value="1"/>
</dbReference>
<proteinExistence type="inferred from homology"/>
<comment type="catalytic activity">
    <reaction evidence="1">
        <text>Hydrolysis of terminal non-reducing beta-D-galactose residues in beta-D-galactosides.</text>
        <dbReference type="EC" id="3.2.1.23"/>
    </reaction>
</comment>
<dbReference type="GO" id="GO:0009341">
    <property type="term" value="C:beta-galactosidase complex"/>
    <property type="evidence" value="ECO:0007669"/>
    <property type="project" value="InterPro"/>
</dbReference>
<dbReference type="InterPro" id="IPR003476">
    <property type="entry name" value="Glyco_hydro_42"/>
</dbReference>
<dbReference type="InterPro" id="IPR013529">
    <property type="entry name" value="Glyco_hydro_42_N"/>
</dbReference>
<dbReference type="InterPro" id="IPR017853">
    <property type="entry name" value="GH"/>
</dbReference>
<organism evidence="9 10">
    <name type="scientific">Paenibacillus endophyticus</name>
    <dbReference type="NCBI Taxonomy" id="1294268"/>
    <lineage>
        <taxon>Bacteria</taxon>
        <taxon>Bacillati</taxon>
        <taxon>Bacillota</taxon>
        <taxon>Bacilli</taxon>
        <taxon>Bacillales</taxon>
        <taxon>Paenibacillaceae</taxon>
        <taxon>Paenibacillus</taxon>
    </lineage>
</organism>
<feature type="domain" description="Beta-galactosidase trimerisation" evidence="7">
    <location>
        <begin position="92"/>
        <end position="303"/>
    </location>
</feature>
<sequence>MEQTPSQQNWQPYNSLKRPGVMRLWSYQAVAHGADTVMFFQLRRSFGACEKYHGAVIEHVGHEDTRVFRECAALGRELGELGDRLLDSEVHAEAALLFDIDTWNAVEITSGPSVDLNYLDQAQKYYKAFYDQNIAVDVLSPLSDFSSYKILVAPVLYMLKPGVAERIEAFVQSGGTFITTFFSGIVNENDLVTLGGYPGKLRSLLGLWVEEIDSLLPEMRNSVNISETFGHVAGTYECGLLCDLLHLEGARAIGTYGTDFYAGMPALTVHSFGEGEAYYVATAPEQKLLLGDLVQTLCEKHHIAAPFQADAGVELAQRVKEDQVYTFVLNHNSHAAAISLGNTEYIDLLTSRR</sequence>
<dbReference type="EMBL" id="JACHXW010000013">
    <property type="protein sequence ID" value="MBB3154088.1"/>
    <property type="molecule type" value="Genomic_DNA"/>
</dbReference>
<evidence type="ECO:0000313" key="9">
    <source>
        <dbReference type="EMBL" id="MBB3154088.1"/>
    </source>
</evidence>
<gene>
    <name evidence="9" type="ORF">FHS16_004164</name>
</gene>
<feature type="domain" description="Glycoside hydrolase family 42 N-terminal" evidence="6">
    <location>
        <begin position="1"/>
        <end position="80"/>
    </location>
</feature>
<dbReference type="InterPro" id="IPR013780">
    <property type="entry name" value="Glyco_hydro_b"/>
</dbReference>
<dbReference type="InterPro" id="IPR013739">
    <property type="entry name" value="Beta_galactosidase_C"/>
</dbReference>
<dbReference type="Pfam" id="PF08532">
    <property type="entry name" value="Glyco_hydro_42M"/>
    <property type="match status" value="1"/>
</dbReference>
<dbReference type="SUPFAM" id="SSF51445">
    <property type="entry name" value="(Trans)glycosidases"/>
    <property type="match status" value="1"/>
</dbReference>
<dbReference type="AlphaFoldDB" id="A0A7W5GC43"/>
<dbReference type="GO" id="GO:0006012">
    <property type="term" value="P:galactose metabolic process"/>
    <property type="evidence" value="ECO:0007669"/>
    <property type="project" value="InterPro"/>
</dbReference>
<evidence type="ECO:0000256" key="5">
    <source>
        <dbReference type="ARBA" id="ARBA00023295"/>
    </source>
</evidence>
<keyword evidence="4" id="KW-0378">Hydrolase</keyword>
<protein>
    <recommendedName>
        <fullName evidence="3">beta-galactosidase</fullName>
        <ecNumber evidence="3">3.2.1.23</ecNumber>
    </recommendedName>
</protein>
<dbReference type="GO" id="GO:0004565">
    <property type="term" value="F:beta-galactosidase activity"/>
    <property type="evidence" value="ECO:0007669"/>
    <property type="project" value="UniProtKB-EC"/>
</dbReference>
<evidence type="ECO:0000256" key="4">
    <source>
        <dbReference type="ARBA" id="ARBA00022801"/>
    </source>
</evidence>
<comment type="caution">
    <text evidence="9">The sequence shown here is derived from an EMBL/GenBank/DDBJ whole genome shotgun (WGS) entry which is preliminary data.</text>
</comment>
<evidence type="ECO:0000256" key="3">
    <source>
        <dbReference type="ARBA" id="ARBA00012756"/>
    </source>
</evidence>
<evidence type="ECO:0000313" key="10">
    <source>
        <dbReference type="Proteomes" id="UP000518605"/>
    </source>
</evidence>
<dbReference type="PANTHER" id="PTHR36447:SF1">
    <property type="entry name" value="BETA-GALACTOSIDASE GANA"/>
    <property type="match status" value="1"/>
</dbReference>